<name>A0A4R6ATK3_9RHOB</name>
<dbReference type="AlphaFoldDB" id="A0A4R6ATK3"/>
<reference evidence="3 4" key="1">
    <citation type="submission" date="2019-03" db="EMBL/GenBank/DDBJ databases">
        <title>Rhodobacteraceae bacterium SM1902, a new member of the family Rhodobacteraceae isolated from Yantai.</title>
        <authorList>
            <person name="Sun Y."/>
        </authorList>
    </citation>
    <scope>NUCLEOTIDE SEQUENCE [LARGE SCALE GENOMIC DNA]</scope>
    <source>
        <strain evidence="3 4">SM1902</strain>
    </source>
</reference>
<organism evidence="3 4">
    <name type="scientific">Meridianimarinicoccus aquatilis</name>
    <dbReference type="NCBI Taxonomy" id="2552766"/>
    <lineage>
        <taxon>Bacteria</taxon>
        <taxon>Pseudomonadati</taxon>
        <taxon>Pseudomonadota</taxon>
        <taxon>Alphaproteobacteria</taxon>
        <taxon>Rhodobacterales</taxon>
        <taxon>Paracoccaceae</taxon>
        <taxon>Meridianimarinicoccus</taxon>
    </lineage>
</organism>
<dbReference type="PANTHER" id="PTHR22576:SF37">
    <property type="entry name" value="MUCOSA-ASSOCIATED LYMPHOID TISSUE LYMPHOMA TRANSLOCATION PROTEIN 1"/>
    <property type="match status" value="1"/>
</dbReference>
<evidence type="ECO:0000313" key="3">
    <source>
        <dbReference type="EMBL" id="TDL85486.1"/>
    </source>
</evidence>
<evidence type="ECO:0000313" key="4">
    <source>
        <dbReference type="Proteomes" id="UP000294562"/>
    </source>
</evidence>
<protein>
    <submittedName>
        <fullName evidence="3">Caspase family protein</fullName>
    </submittedName>
</protein>
<dbReference type="EMBL" id="SMZO01000043">
    <property type="protein sequence ID" value="TDL85486.1"/>
    <property type="molecule type" value="Genomic_DNA"/>
</dbReference>
<dbReference type="GO" id="GO:0004197">
    <property type="term" value="F:cysteine-type endopeptidase activity"/>
    <property type="evidence" value="ECO:0007669"/>
    <property type="project" value="InterPro"/>
</dbReference>
<comment type="caution">
    <text evidence="3">The sequence shown here is derived from an EMBL/GenBank/DDBJ whole genome shotgun (WGS) entry which is preliminary data.</text>
</comment>
<dbReference type="GO" id="GO:0006508">
    <property type="term" value="P:proteolysis"/>
    <property type="evidence" value="ECO:0007669"/>
    <property type="project" value="InterPro"/>
</dbReference>
<dbReference type="Gene3D" id="3.40.50.1460">
    <property type="match status" value="1"/>
</dbReference>
<accession>A0A4R6ATK3</accession>
<comment type="similarity">
    <text evidence="1">Belongs to the peptidase C14A family.</text>
</comment>
<evidence type="ECO:0000259" key="2">
    <source>
        <dbReference type="PROSITE" id="PS50208"/>
    </source>
</evidence>
<keyword evidence="4" id="KW-1185">Reference proteome</keyword>
<dbReference type="OrthoDB" id="9816009at2"/>
<gene>
    <name evidence="3" type="ORF">E2L05_15350</name>
</gene>
<feature type="domain" description="Caspase family p20" evidence="2">
    <location>
        <begin position="40"/>
        <end position="171"/>
    </location>
</feature>
<dbReference type="InterPro" id="IPR011600">
    <property type="entry name" value="Pept_C14_caspase"/>
</dbReference>
<dbReference type="Proteomes" id="UP000294562">
    <property type="component" value="Unassembled WGS sequence"/>
</dbReference>
<dbReference type="PROSITE" id="PS50208">
    <property type="entry name" value="CASPASE_P20"/>
    <property type="match status" value="1"/>
</dbReference>
<dbReference type="InterPro" id="IPR029030">
    <property type="entry name" value="Caspase-like_dom_sf"/>
</dbReference>
<dbReference type="SUPFAM" id="SSF52129">
    <property type="entry name" value="Caspase-like"/>
    <property type="match status" value="1"/>
</dbReference>
<dbReference type="Pfam" id="PF00656">
    <property type="entry name" value="Peptidase_C14"/>
    <property type="match status" value="1"/>
</dbReference>
<dbReference type="InterPro" id="IPR001309">
    <property type="entry name" value="Pept_C14_p20"/>
</dbReference>
<dbReference type="PANTHER" id="PTHR22576">
    <property type="entry name" value="MUCOSA ASSOCIATED LYMPHOID TISSUE LYMPHOMA TRANSLOCATION PROTEIN 1/PARACASPASE"/>
    <property type="match status" value="1"/>
</dbReference>
<dbReference type="InterPro" id="IPR052039">
    <property type="entry name" value="Caspase-related_regulators"/>
</dbReference>
<dbReference type="SMART" id="SM00115">
    <property type="entry name" value="CASc"/>
    <property type="match status" value="1"/>
</dbReference>
<dbReference type="InterPro" id="IPR015917">
    <property type="entry name" value="Pept_C14A"/>
</dbReference>
<sequence length="531" mass="57142">MQHCVHKPLFTSGCRGRHVMRGILLFIAYCAGLATPVSAADRVALLIGNAEYNKPELALANPINDVDALSASLMRIGFDVIVSRDSTRREMLAALDRFSIESQGAEMAIVFYAGHGVQFASDNYLIGVELQELTTQAVTQSSVTLNEIRAAVDAARADLSIIILDACRNNPLVETGVAKEGLAQSRGTVGTLIAYSTDPGNVALDGAGTNSTFTEAMLDHLATPGIDVRIMFGRVRQAVVRETRGLQIPWVEESVLGEHYLVPGSRPSYVDDEVQAWQKAERAGSSDALSGYLDQYPEGLFSQIAQSRIEALNGTGPEPQDEVFAALDASPAVAASLELLGYASATRNAGDAAGTYLAQAFADWQATKRAGAGTVDRLVDEGAQMAVFLGTYTAGVLRKDLQAFLALEENLKLAEQDLSRAQTDFGNDPAAQPVLAEIATNVAAMRVQRDEVAARLDESRSYYHDLINTTEASFMDVISMDLVPRHGATRGGTEVPSRVLDDAQTFLRQLDIMSRAPSGSYAWLTDFLEED</sequence>
<proteinExistence type="inferred from homology"/>
<evidence type="ECO:0000256" key="1">
    <source>
        <dbReference type="ARBA" id="ARBA00010134"/>
    </source>
</evidence>